<evidence type="ECO:0000313" key="4">
    <source>
        <dbReference type="EMBL" id="RKP37163.1"/>
    </source>
</evidence>
<sequence length="197" mass="21664">MVNLLIGTTGSVASIKVPELVAGFYGIPNVHVKVISTQNSLRFYSPSQLNGAKLYTDEGEWQVWSKKGDPVVHIDLRKWADIMVVVPLDAHTLAKIANGLCDNLLTCVLRAWDFSKPCIVCPAMNTHMWDHPFTAKHLRVLTEELGIKVISPISKLLACGDTGVGAMAEPQDIITRVQSYMNDLIPSPSPKDQKLCN</sequence>
<evidence type="ECO:0000256" key="1">
    <source>
        <dbReference type="ARBA" id="ARBA00022993"/>
    </source>
</evidence>
<dbReference type="InterPro" id="IPR003382">
    <property type="entry name" value="Flavoprotein"/>
</dbReference>
<organism evidence="4 5">
    <name type="scientific">Dimargaris cristalligena</name>
    <dbReference type="NCBI Taxonomy" id="215637"/>
    <lineage>
        <taxon>Eukaryota</taxon>
        <taxon>Fungi</taxon>
        <taxon>Fungi incertae sedis</taxon>
        <taxon>Zoopagomycota</taxon>
        <taxon>Kickxellomycotina</taxon>
        <taxon>Dimargaritomycetes</taxon>
        <taxon>Dimargaritales</taxon>
        <taxon>Dimargaritaceae</taxon>
        <taxon>Dimargaris</taxon>
    </lineage>
</organism>
<comment type="similarity">
    <text evidence="2">Belongs to the HFCD (homooligomeric flavin containing Cys decarboxylase) superfamily.</text>
</comment>
<dbReference type="PANTHER" id="PTHR14359:SF6">
    <property type="entry name" value="PHOSPHOPANTOTHENOYLCYSTEINE DECARBOXYLASE"/>
    <property type="match status" value="1"/>
</dbReference>
<dbReference type="GO" id="GO:0010181">
    <property type="term" value="F:FMN binding"/>
    <property type="evidence" value="ECO:0007669"/>
    <property type="project" value="TreeGrafter"/>
</dbReference>
<dbReference type="Pfam" id="PF02441">
    <property type="entry name" value="Flavoprotein"/>
    <property type="match status" value="1"/>
</dbReference>
<dbReference type="InterPro" id="IPR036551">
    <property type="entry name" value="Flavin_trans-like"/>
</dbReference>
<evidence type="ECO:0000256" key="2">
    <source>
        <dbReference type="ARBA" id="ARBA00038350"/>
    </source>
</evidence>
<dbReference type="EMBL" id="ML002532">
    <property type="protein sequence ID" value="RKP37163.1"/>
    <property type="molecule type" value="Genomic_DNA"/>
</dbReference>
<dbReference type="GO" id="GO:0071513">
    <property type="term" value="C:phosphopantothenoylcysteine decarboxylase complex"/>
    <property type="evidence" value="ECO:0007669"/>
    <property type="project" value="TreeGrafter"/>
</dbReference>
<keyword evidence="1" id="KW-0173">Coenzyme A biosynthesis</keyword>
<accession>A0A4P9ZUD6</accession>
<dbReference type="PANTHER" id="PTHR14359">
    <property type="entry name" value="HOMO-OLIGOMERIC FLAVIN CONTAINING CYS DECARBOXYLASE FAMILY"/>
    <property type="match status" value="1"/>
</dbReference>
<dbReference type="STRING" id="215637.A0A4P9ZUD6"/>
<dbReference type="Proteomes" id="UP000268162">
    <property type="component" value="Unassembled WGS sequence"/>
</dbReference>
<dbReference type="Gene3D" id="3.40.50.1950">
    <property type="entry name" value="Flavin prenyltransferase-like"/>
    <property type="match status" value="1"/>
</dbReference>
<evidence type="ECO:0000313" key="5">
    <source>
        <dbReference type="Proteomes" id="UP000268162"/>
    </source>
</evidence>
<evidence type="ECO:0000259" key="3">
    <source>
        <dbReference type="Pfam" id="PF02441"/>
    </source>
</evidence>
<dbReference type="GO" id="GO:0004633">
    <property type="term" value="F:phosphopantothenoylcysteine decarboxylase activity"/>
    <property type="evidence" value="ECO:0007669"/>
    <property type="project" value="TreeGrafter"/>
</dbReference>
<dbReference type="AlphaFoldDB" id="A0A4P9ZUD6"/>
<gene>
    <name evidence="4" type="ORF">BJ085DRAFT_42361</name>
</gene>
<feature type="domain" description="Flavoprotein" evidence="3">
    <location>
        <begin position="3"/>
        <end position="178"/>
    </location>
</feature>
<dbReference type="GO" id="GO:0015937">
    <property type="term" value="P:coenzyme A biosynthetic process"/>
    <property type="evidence" value="ECO:0007669"/>
    <property type="project" value="UniProtKB-KW"/>
</dbReference>
<keyword evidence="5" id="KW-1185">Reference proteome</keyword>
<dbReference type="SUPFAM" id="SSF52507">
    <property type="entry name" value="Homo-oligomeric flavin-containing Cys decarboxylases, HFCD"/>
    <property type="match status" value="1"/>
</dbReference>
<proteinExistence type="inferred from homology"/>
<reference evidence="5" key="1">
    <citation type="journal article" date="2018" name="Nat. Microbiol.">
        <title>Leveraging single-cell genomics to expand the fungal tree of life.</title>
        <authorList>
            <person name="Ahrendt S.R."/>
            <person name="Quandt C.A."/>
            <person name="Ciobanu D."/>
            <person name="Clum A."/>
            <person name="Salamov A."/>
            <person name="Andreopoulos B."/>
            <person name="Cheng J.F."/>
            <person name="Woyke T."/>
            <person name="Pelin A."/>
            <person name="Henrissat B."/>
            <person name="Reynolds N.K."/>
            <person name="Benny G.L."/>
            <person name="Smith M.E."/>
            <person name="James T.Y."/>
            <person name="Grigoriev I.V."/>
        </authorList>
    </citation>
    <scope>NUCLEOTIDE SEQUENCE [LARGE SCALE GENOMIC DNA]</scope>
    <source>
        <strain evidence="5">RSA 468</strain>
    </source>
</reference>
<name>A0A4P9ZUD6_9FUNG</name>
<protein>
    <submittedName>
        <fullName evidence="4">Flavo protein</fullName>
    </submittedName>
</protein>